<dbReference type="AlphaFoldDB" id="A0A9E7A034"/>
<protein>
    <submittedName>
        <fullName evidence="3">Phosphatase PAP2 family protein</fullName>
    </submittedName>
</protein>
<dbReference type="EMBL" id="CP094358">
    <property type="protein sequence ID" value="UOB18337.1"/>
    <property type="molecule type" value="Genomic_DNA"/>
</dbReference>
<feature type="transmembrane region" description="Helical" evidence="1">
    <location>
        <begin position="61"/>
        <end position="78"/>
    </location>
</feature>
<dbReference type="KEGG" id="fbm:MQE35_03380"/>
<keyword evidence="1" id="KW-0472">Membrane</keyword>
<dbReference type="Proteomes" id="UP000831290">
    <property type="component" value="Chromosome"/>
</dbReference>
<keyword evidence="1" id="KW-0812">Transmembrane</keyword>
<dbReference type="Pfam" id="PF01569">
    <property type="entry name" value="PAP2"/>
    <property type="match status" value="1"/>
</dbReference>
<feature type="transmembrane region" description="Helical" evidence="1">
    <location>
        <begin position="27"/>
        <end position="49"/>
    </location>
</feature>
<reference evidence="3" key="1">
    <citation type="submission" date="2022-03" db="EMBL/GenBank/DDBJ databases">
        <title>Description of Abyssus ytuae gen. nov., sp. nov., a novel member of the family Flavobacteriaceae isolated from the sediment of Mariana Trench.</title>
        <authorList>
            <person name="Zhang J."/>
            <person name="Xu X."/>
        </authorList>
    </citation>
    <scope>NUCLEOTIDE SEQUENCE</scope>
    <source>
        <strain evidence="3">MT3330</strain>
    </source>
</reference>
<accession>A0A9E7A034</accession>
<evidence type="ECO:0000256" key="1">
    <source>
        <dbReference type="SAM" id="Phobius"/>
    </source>
</evidence>
<dbReference type="InterPro" id="IPR036938">
    <property type="entry name" value="PAP2/HPO_sf"/>
</dbReference>
<feature type="transmembrane region" description="Helical" evidence="1">
    <location>
        <begin position="106"/>
        <end position="126"/>
    </location>
</feature>
<gene>
    <name evidence="3" type="ORF">MQE35_03380</name>
</gene>
<keyword evidence="4" id="KW-1185">Reference proteome</keyword>
<dbReference type="PANTHER" id="PTHR14969:SF13">
    <property type="entry name" value="AT30094P"/>
    <property type="match status" value="1"/>
</dbReference>
<organism evidence="3 4">
    <name type="scientific">Abyssalbus ytuae</name>
    <dbReference type="NCBI Taxonomy" id="2926907"/>
    <lineage>
        <taxon>Bacteria</taxon>
        <taxon>Pseudomonadati</taxon>
        <taxon>Bacteroidota</taxon>
        <taxon>Flavobacteriia</taxon>
        <taxon>Flavobacteriales</taxon>
        <taxon>Flavobacteriaceae</taxon>
        <taxon>Abyssalbus</taxon>
    </lineage>
</organism>
<evidence type="ECO:0000313" key="4">
    <source>
        <dbReference type="Proteomes" id="UP000831290"/>
    </source>
</evidence>
<dbReference type="RefSeq" id="WP_255844486.1">
    <property type="nucleotide sequence ID" value="NZ_CP094358.1"/>
</dbReference>
<name>A0A9E7A034_9FLAO</name>
<feature type="transmembrane region" description="Helical" evidence="1">
    <location>
        <begin position="133"/>
        <end position="153"/>
    </location>
</feature>
<dbReference type="SUPFAM" id="SSF48317">
    <property type="entry name" value="Acid phosphatase/Vanadium-dependent haloperoxidase"/>
    <property type="match status" value="1"/>
</dbReference>
<dbReference type="Gene3D" id="1.20.144.10">
    <property type="entry name" value="Phosphatidic acid phosphatase type 2/haloperoxidase"/>
    <property type="match status" value="1"/>
</dbReference>
<evidence type="ECO:0000259" key="2">
    <source>
        <dbReference type="SMART" id="SM00014"/>
    </source>
</evidence>
<keyword evidence="1" id="KW-1133">Transmembrane helix</keyword>
<proteinExistence type="predicted"/>
<dbReference type="InterPro" id="IPR000326">
    <property type="entry name" value="PAP2/HPO"/>
</dbReference>
<feature type="domain" description="Phosphatidic acid phosphatase type 2/haloperoxidase" evidence="2">
    <location>
        <begin position="61"/>
        <end position="174"/>
    </location>
</feature>
<dbReference type="PANTHER" id="PTHR14969">
    <property type="entry name" value="SPHINGOSINE-1-PHOSPHATE PHOSPHOHYDROLASE"/>
    <property type="match status" value="1"/>
</dbReference>
<dbReference type="SMART" id="SM00014">
    <property type="entry name" value="acidPPc"/>
    <property type="match status" value="1"/>
</dbReference>
<feature type="transmembrane region" description="Helical" evidence="1">
    <location>
        <begin position="159"/>
        <end position="176"/>
    </location>
</feature>
<evidence type="ECO:0000313" key="3">
    <source>
        <dbReference type="EMBL" id="UOB18337.1"/>
    </source>
</evidence>
<sequence length="180" mass="21088">MLEKLYQLDRDILIFLNNIGDDRFDPFWRVITSIYTWIPLYGLIIFLFFRAYHRPKAQHSVLLSFFSVIVVNVLVIITKEAITRARPLNNPDLEGILRAVYTANDYSFFSGHASNSFAITTFAVLCLRFKYKWIYLIYAWPVLFSFSRMYLGAHYPSDIFVGTVVGLIIGYVFYQIHKKT</sequence>